<evidence type="ECO:0000259" key="2">
    <source>
        <dbReference type="Pfam" id="PF07727"/>
    </source>
</evidence>
<sequence length="935" mass="101623">MAMKSPPEMNPLGSAGGDLRIPEMGFAASLKGFPYRGSRRINGPVINPAHRVWTAQDQANLSSIQGSLLPGVAGLVVFAKTSHDAWTILETTFSAQYQARANVLRRQLGESQKLDKTATDYYNQVRAIADTLASIGQPITDAEFTSYIVNGLDEEYDGLVEVVNERANTSPMPPHELYQRLLQTEQRVEARPGRREISGHDTAAHVANRGGSRPPPSAQYSPSGKTAAPPPTSDHSGGTRSKRGQTQTYVDPHWYMDTGATDHLTSELGKLHTRDVYTGSDKVHTANGAGTGRGARLELLDDATDPSPSPHDDHVTSPGLDTRAPSRSASDVDHAVSLHGLDARAHAPAPPAHVDRPTSPVHGPDVHAHARPDWADHVVASPTGSPGPASPAPASPRGAPSPAPPSPPLEPSPAPVSPCVPSPVPNPAPALSSSPTAPVAPVVLRPHTRSRSSIVCPKKRSDGTVAWYAACLAAAVVVDPSTEPRNYQAAMSIPHWRAATELEYNALLRNETWTLVPPPSRVNIIDSKWVFKVKKHADGSIERYKARLVARGFRQRYGLDYEDTFSPVSKPTTIRLLLSLAVTRGWSMRQLDVQNAFLHGLLEEEVYMRQPPGFVDSDHPDYLCRLTKPLYGLKQAPRAWHARVALALRAHGFVSSTADSSLFLLQKHAVTMYFLVYVDDIILISSSPAAADKLILSLGTDFAVKDLGQLHFFLGLEVTHRDRGLIMTQKKYSLDLLSRAGMLKCKPTATPMSSTDKLTDADGVLLSSADATEYRSIVGGLQYLNITRPDISYAVNRVCQYLHAPRDTHWSAVKRILRYVSLTVSYGIHIRPIPSGVLSAYSDADWAGSPDDRRSTGGYAVFFGSSLIAWSARKQATVSRSSTEAEYNAVANATAELIWVQSLLKELGVTVHLREGTTAEGHYLYHQEHYDLSIF</sequence>
<feature type="compositionally biased region" description="Polar residues" evidence="1">
    <location>
        <begin position="233"/>
        <end position="249"/>
    </location>
</feature>
<dbReference type="CDD" id="cd09272">
    <property type="entry name" value="RNase_HI_RT_Ty1"/>
    <property type="match status" value="1"/>
</dbReference>
<dbReference type="Pfam" id="PF07727">
    <property type="entry name" value="RVT_2"/>
    <property type="match status" value="1"/>
</dbReference>
<feature type="domain" description="Reverse transcriptase Ty1/copia-type" evidence="2">
    <location>
        <begin position="510"/>
        <end position="753"/>
    </location>
</feature>
<dbReference type="PANTHER" id="PTHR11439">
    <property type="entry name" value="GAG-POL-RELATED RETROTRANSPOSON"/>
    <property type="match status" value="1"/>
</dbReference>
<feature type="compositionally biased region" description="Basic and acidic residues" evidence="1">
    <location>
        <begin position="364"/>
        <end position="376"/>
    </location>
</feature>
<comment type="caution">
    <text evidence="3">The sequence shown here is derived from an EMBL/GenBank/DDBJ whole genome shotgun (WGS) entry which is preliminary data.</text>
</comment>
<dbReference type="AlphaFoldDB" id="A0AAD8RH37"/>
<reference evidence="3" key="1">
    <citation type="submission" date="2023-07" db="EMBL/GenBank/DDBJ databases">
        <title>A chromosome-level genome assembly of Lolium multiflorum.</title>
        <authorList>
            <person name="Chen Y."/>
            <person name="Copetti D."/>
            <person name="Kolliker R."/>
            <person name="Studer B."/>
        </authorList>
    </citation>
    <scope>NUCLEOTIDE SEQUENCE</scope>
    <source>
        <strain evidence="3">02402/16</strain>
        <tissue evidence="3">Leaf</tissue>
    </source>
</reference>
<dbReference type="InterPro" id="IPR013103">
    <property type="entry name" value="RVT_2"/>
</dbReference>
<dbReference type="EMBL" id="JAUUTY010000005">
    <property type="protein sequence ID" value="KAK1625896.1"/>
    <property type="molecule type" value="Genomic_DNA"/>
</dbReference>
<dbReference type="PANTHER" id="PTHR11439:SF450">
    <property type="entry name" value="REVERSE TRANSCRIPTASE TY1_COPIA-TYPE DOMAIN-CONTAINING PROTEIN"/>
    <property type="match status" value="1"/>
</dbReference>
<gene>
    <name evidence="3" type="ORF">QYE76_000211</name>
</gene>
<keyword evidence="4" id="KW-1185">Reference proteome</keyword>
<dbReference type="Proteomes" id="UP001231189">
    <property type="component" value="Unassembled WGS sequence"/>
</dbReference>
<feature type="region of interest" description="Disordered" evidence="1">
    <location>
        <begin position="186"/>
        <end position="253"/>
    </location>
</feature>
<feature type="compositionally biased region" description="Basic and acidic residues" evidence="1">
    <location>
        <begin position="186"/>
        <end position="203"/>
    </location>
</feature>
<evidence type="ECO:0000313" key="3">
    <source>
        <dbReference type="EMBL" id="KAK1625896.1"/>
    </source>
</evidence>
<organism evidence="3 4">
    <name type="scientific">Lolium multiflorum</name>
    <name type="common">Italian ryegrass</name>
    <name type="synonym">Lolium perenne subsp. multiflorum</name>
    <dbReference type="NCBI Taxonomy" id="4521"/>
    <lineage>
        <taxon>Eukaryota</taxon>
        <taxon>Viridiplantae</taxon>
        <taxon>Streptophyta</taxon>
        <taxon>Embryophyta</taxon>
        <taxon>Tracheophyta</taxon>
        <taxon>Spermatophyta</taxon>
        <taxon>Magnoliopsida</taxon>
        <taxon>Liliopsida</taxon>
        <taxon>Poales</taxon>
        <taxon>Poaceae</taxon>
        <taxon>BOP clade</taxon>
        <taxon>Pooideae</taxon>
        <taxon>Poodae</taxon>
        <taxon>Poeae</taxon>
        <taxon>Poeae Chloroplast Group 2 (Poeae type)</taxon>
        <taxon>Loliodinae</taxon>
        <taxon>Loliinae</taxon>
        <taxon>Lolium</taxon>
    </lineage>
</organism>
<dbReference type="Pfam" id="PF14223">
    <property type="entry name" value="Retrotran_gag_2"/>
    <property type="match status" value="1"/>
</dbReference>
<dbReference type="SUPFAM" id="SSF56672">
    <property type="entry name" value="DNA/RNA polymerases"/>
    <property type="match status" value="1"/>
</dbReference>
<feature type="region of interest" description="Disordered" evidence="1">
    <location>
        <begin position="300"/>
        <end position="332"/>
    </location>
</feature>
<feature type="compositionally biased region" description="Pro residues" evidence="1">
    <location>
        <begin position="388"/>
        <end position="420"/>
    </location>
</feature>
<name>A0AAD8RH37_LOLMU</name>
<accession>A0AAD8RH37</accession>
<proteinExistence type="predicted"/>
<feature type="region of interest" description="Disordered" evidence="1">
    <location>
        <begin position="345"/>
        <end position="420"/>
    </location>
</feature>
<protein>
    <recommendedName>
        <fullName evidence="2">Reverse transcriptase Ty1/copia-type domain-containing protein</fullName>
    </recommendedName>
</protein>
<dbReference type="InterPro" id="IPR043502">
    <property type="entry name" value="DNA/RNA_pol_sf"/>
</dbReference>
<evidence type="ECO:0000256" key="1">
    <source>
        <dbReference type="SAM" id="MobiDB-lite"/>
    </source>
</evidence>
<evidence type="ECO:0000313" key="4">
    <source>
        <dbReference type="Proteomes" id="UP001231189"/>
    </source>
</evidence>